<dbReference type="AlphaFoldDB" id="X0XUM7"/>
<gene>
    <name evidence="1" type="ORF">S01H1_62263</name>
</gene>
<comment type="caution">
    <text evidence="1">The sequence shown here is derived from an EMBL/GenBank/DDBJ whole genome shotgun (WGS) entry which is preliminary data.</text>
</comment>
<accession>X0XUM7</accession>
<name>X0XUM7_9ZZZZ</name>
<sequence length="253" mass="28782">LCMRGFREFLRKETTPEEREKLGVGDLDTFDYGTHAKKQGAPVGDAFGRWKGGRLKQLFVQFQAEATVAFHQRTRKAIDAYAGRRVPISCNNGCRTWGKIQMQFDWAFGELSYGHATAVQIHNAMQEATRRGRLQVVTMPKKGDQKNPEEWLQRTRRTIAMATASGGHCMVPWDTFMPSNAPRYFGTPEQYADLYGFIRANGEWLDRYEYAGAFGKGMKHKLYNDEPPIRLKAHAEVHAVVRARPGQRDAPVV</sequence>
<reference evidence="1" key="1">
    <citation type="journal article" date="2014" name="Front. Microbiol.">
        <title>High frequency of phylogenetically diverse reductive dehalogenase-homologous genes in deep subseafloor sedimentary metagenomes.</title>
        <authorList>
            <person name="Kawai M."/>
            <person name="Futagami T."/>
            <person name="Toyoda A."/>
            <person name="Takaki Y."/>
            <person name="Nishi S."/>
            <person name="Hori S."/>
            <person name="Arai W."/>
            <person name="Tsubouchi T."/>
            <person name="Morono Y."/>
            <person name="Uchiyama I."/>
            <person name="Ito T."/>
            <person name="Fujiyama A."/>
            <person name="Inagaki F."/>
            <person name="Takami H."/>
        </authorList>
    </citation>
    <scope>NUCLEOTIDE SEQUENCE</scope>
    <source>
        <strain evidence="1">Expedition CK06-06</strain>
    </source>
</reference>
<protein>
    <submittedName>
        <fullName evidence="1">Uncharacterized protein</fullName>
    </submittedName>
</protein>
<feature type="non-terminal residue" evidence="1">
    <location>
        <position position="1"/>
    </location>
</feature>
<organism evidence="1">
    <name type="scientific">marine sediment metagenome</name>
    <dbReference type="NCBI Taxonomy" id="412755"/>
    <lineage>
        <taxon>unclassified sequences</taxon>
        <taxon>metagenomes</taxon>
        <taxon>ecological metagenomes</taxon>
    </lineage>
</organism>
<feature type="non-terminal residue" evidence="1">
    <location>
        <position position="253"/>
    </location>
</feature>
<evidence type="ECO:0000313" key="1">
    <source>
        <dbReference type="EMBL" id="GAG40328.1"/>
    </source>
</evidence>
<proteinExistence type="predicted"/>
<dbReference type="EMBL" id="BARS01040885">
    <property type="protein sequence ID" value="GAG40328.1"/>
    <property type="molecule type" value="Genomic_DNA"/>
</dbReference>